<sequence length="291" mass="31489">MYHQGERTVQRRAGLTADGWGSVGVDAVIPPVAAEFLAQQRMVVLGAATDDGTVWTSVLTGPAGFVTAADDRTVAAAGVPDGPLAGLFDTERDLGMLAIEPATRRRMRINGRAHAADGRLLVRTEQVYANCPKYIQTRTVVGDAPSAAGEPRRTRELTAAQQRWITAADTFFVTTHAAGLGADTSHRGGNPGFVTATGRRLSWPDYTGNSMYMTLGNLELDPRCGLLFLDWEHGNTLQLTGRASTDWDPARAAATPGAHRMVDFEVEQVIETAETSPLRWSFEKYSRFNPS</sequence>
<evidence type="ECO:0000313" key="1">
    <source>
        <dbReference type="EMBL" id="PXY18880.1"/>
    </source>
</evidence>
<dbReference type="RefSeq" id="WP_112284795.1">
    <property type="nucleotide sequence ID" value="NZ_MASW01000007.1"/>
</dbReference>
<evidence type="ECO:0000313" key="2">
    <source>
        <dbReference type="Proteomes" id="UP000249915"/>
    </source>
</evidence>
<dbReference type="SUPFAM" id="SSF50475">
    <property type="entry name" value="FMN-binding split barrel"/>
    <property type="match status" value="1"/>
</dbReference>
<dbReference type="Proteomes" id="UP000249915">
    <property type="component" value="Unassembled WGS sequence"/>
</dbReference>
<reference evidence="1 2" key="1">
    <citation type="submission" date="2016-07" db="EMBL/GenBank/DDBJ databases">
        <title>Draft genome sequence of Prauserella muralis DSM 45305, isolated from a mould-covered wall in an indoor environment.</title>
        <authorList>
            <person name="Ruckert C."/>
            <person name="Albersmeier A."/>
            <person name="Jiang C.-L."/>
            <person name="Jiang Y."/>
            <person name="Kalinowski J."/>
            <person name="Schneider O."/>
            <person name="Winkler A."/>
            <person name="Zotchev S.B."/>
        </authorList>
    </citation>
    <scope>NUCLEOTIDE SEQUENCE [LARGE SCALE GENOMIC DNA]</scope>
    <source>
        <strain evidence="1 2">DSM 45305</strain>
    </source>
</reference>
<gene>
    <name evidence="1" type="ORF">BAY60_28970</name>
</gene>
<dbReference type="InterPro" id="IPR012349">
    <property type="entry name" value="Split_barrel_FMN-bd"/>
</dbReference>
<dbReference type="Gene3D" id="2.30.110.10">
    <property type="entry name" value="Electron Transport, Fmn-binding Protein, Chain A"/>
    <property type="match status" value="2"/>
</dbReference>
<dbReference type="AlphaFoldDB" id="A0A2V4AH70"/>
<dbReference type="OrthoDB" id="9786134at2"/>
<keyword evidence="2" id="KW-1185">Reference proteome</keyword>
<accession>A0A2V4AH70</accession>
<dbReference type="PANTHER" id="PTHR42815">
    <property type="entry name" value="FAD-BINDING, PUTATIVE (AFU_ORTHOLOGUE AFUA_6G07600)-RELATED"/>
    <property type="match status" value="1"/>
</dbReference>
<protein>
    <submittedName>
        <fullName evidence="1">Oxidoreductase</fullName>
    </submittedName>
</protein>
<name>A0A2V4AH70_9PSEU</name>
<dbReference type="EMBL" id="MASW01000007">
    <property type="protein sequence ID" value="PXY18880.1"/>
    <property type="molecule type" value="Genomic_DNA"/>
</dbReference>
<proteinExistence type="predicted"/>
<organism evidence="1 2">
    <name type="scientific">Prauserella muralis</name>
    <dbReference type="NCBI Taxonomy" id="588067"/>
    <lineage>
        <taxon>Bacteria</taxon>
        <taxon>Bacillati</taxon>
        <taxon>Actinomycetota</taxon>
        <taxon>Actinomycetes</taxon>
        <taxon>Pseudonocardiales</taxon>
        <taxon>Pseudonocardiaceae</taxon>
        <taxon>Prauserella</taxon>
    </lineage>
</organism>
<comment type="caution">
    <text evidence="1">The sequence shown here is derived from an EMBL/GenBank/DDBJ whole genome shotgun (WGS) entry which is preliminary data.</text>
</comment>
<dbReference type="PANTHER" id="PTHR42815:SF2">
    <property type="entry name" value="FAD-BINDING, PUTATIVE (AFU_ORTHOLOGUE AFUA_6G07600)-RELATED"/>
    <property type="match status" value="1"/>
</dbReference>